<accession>A0A840R701</accession>
<dbReference type="Pfam" id="PF00149">
    <property type="entry name" value="Metallophos"/>
    <property type="match status" value="1"/>
</dbReference>
<keyword evidence="3" id="KW-1185">Reference proteome</keyword>
<dbReference type="PANTHER" id="PTHR37844">
    <property type="entry name" value="SER/THR PROTEIN PHOSPHATASE SUPERFAMILY (AFU_ORTHOLOGUE AFUA_1G14840)"/>
    <property type="match status" value="1"/>
</dbReference>
<sequence length="271" mass="31337">MNRNGNKSISVWVHSDQHLDVRAQNLRSDIDAIDFTPPEGTDLIILAGDTVEGVDGITWADSFGKPTVYVAGNHEYYRRNIEETELELRRQAEESQYVTFLNNDRYDYKDVRILGTTLWTDYRLEHKEQQAMSDADAMLMDHRLITTIAGGPRRRLFQPADAQRVHFRSRDWLERELSKPHDGPTIVVTHHAPHINSIHPMYIGTSPVNACFASDLSDILEMYDIDLWIHGHTHWTFDYTVFGTRVVCNPYGYYPSREINDFNKDLLIEVG</sequence>
<evidence type="ECO:0000259" key="1">
    <source>
        <dbReference type="Pfam" id="PF00149"/>
    </source>
</evidence>
<gene>
    <name evidence="2" type="ORF">HNQ57_002587</name>
</gene>
<dbReference type="Gene3D" id="3.60.21.10">
    <property type="match status" value="2"/>
</dbReference>
<evidence type="ECO:0000313" key="2">
    <source>
        <dbReference type="EMBL" id="MBB5188308.1"/>
    </source>
</evidence>
<dbReference type="InterPro" id="IPR029052">
    <property type="entry name" value="Metallo-depent_PP-like"/>
</dbReference>
<protein>
    <submittedName>
        <fullName evidence="2">Putative phosphodiesterase</fullName>
    </submittedName>
</protein>
<evidence type="ECO:0000313" key="3">
    <source>
        <dbReference type="Proteomes" id="UP000536640"/>
    </source>
</evidence>
<name>A0A840R701_9GAMM</name>
<dbReference type="PANTHER" id="PTHR37844:SF2">
    <property type="entry name" value="SER_THR PROTEIN PHOSPHATASE SUPERFAMILY (AFU_ORTHOLOGUE AFUA_1G14840)"/>
    <property type="match status" value="1"/>
</dbReference>
<comment type="caution">
    <text evidence="2">The sequence shown here is derived from an EMBL/GenBank/DDBJ whole genome shotgun (WGS) entry which is preliminary data.</text>
</comment>
<dbReference type="SUPFAM" id="SSF56300">
    <property type="entry name" value="Metallo-dependent phosphatases"/>
    <property type="match status" value="1"/>
</dbReference>
<feature type="domain" description="Calcineurin-like phosphoesterase" evidence="1">
    <location>
        <begin position="11"/>
        <end position="234"/>
    </location>
</feature>
<dbReference type="EMBL" id="JACHHW010000006">
    <property type="protein sequence ID" value="MBB5188308.1"/>
    <property type="molecule type" value="Genomic_DNA"/>
</dbReference>
<reference evidence="2 3" key="1">
    <citation type="submission" date="2020-08" db="EMBL/GenBank/DDBJ databases">
        <title>Genomic Encyclopedia of Type Strains, Phase IV (KMG-IV): sequencing the most valuable type-strain genomes for metagenomic binning, comparative biology and taxonomic classification.</title>
        <authorList>
            <person name="Goeker M."/>
        </authorList>
    </citation>
    <scope>NUCLEOTIDE SEQUENCE [LARGE SCALE GENOMIC DNA]</scope>
    <source>
        <strain evidence="2 3">DSM 25701</strain>
    </source>
</reference>
<dbReference type="InterPro" id="IPR004843">
    <property type="entry name" value="Calcineurin-like_PHP"/>
</dbReference>
<organism evidence="2 3">
    <name type="scientific">Zhongshania antarctica</name>
    <dbReference type="NCBI Taxonomy" id="641702"/>
    <lineage>
        <taxon>Bacteria</taxon>
        <taxon>Pseudomonadati</taxon>
        <taxon>Pseudomonadota</taxon>
        <taxon>Gammaproteobacteria</taxon>
        <taxon>Cellvibrionales</taxon>
        <taxon>Spongiibacteraceae</taxon>
        <taxon>Zhongshania</taxon>
    </lineage>
</organism>
<proteinExistence type="predicted"/>
<dbReference type="GO" id="GO:0016787">
    <property type="term" value="F:hydrolase activity"/>
    <property type="evidence" value="ECO:0007669"/>
    <property type="project" value="InterPro"/>
</dbReference>
<dbReference type="RefSeq" id="WP_184463541.1">
    <property type="nucleotide sequence ID" value="NZ_JACHHW010000006.1"/>
</dbReference>
<dbReference type="Proteomes" id="UP000536640">
    <property type="component" value="Unassembled WGS sequence"/>
</dbReference>
<dbReference type="AlphaFoldDB" id="A0A840R701"/>